<dbReference type="RefSeq" id="WP_089228062.1">
    <property type="nucleotide sequence ID" value="NZ_FZOF01000028.1"/>
</dbReference>
<evidence type="ECO:0000256" key="2">
    <source>
        <dbReference type="ARBA" id="ARBA00023002"/>
    </source>
</evidence>
<dbReference type="GO" id="GO:0016620">
    <property type="term" value="F:oxidoreductase activity, acting on the aldehyde or oxo group of donors, NAD or NADP as acceptor"/>
    <property type="evidence" value="ECO:0007669"/>
    <property type="project" value="InterPro"/>
</dbReference>
<proteinExistence type="inferred from homology"/>
<dbReference type="InterPro" id="IPR016161">
    <property type="entry name" value="Ald_DH/histidinol_DH"/>
</dbReference>
<keyword evidence="2 4" id="KW-0560">Oxidoreductase</keyword>
<evidence type="ECO:0000256" key="1">
    <source>
        <dbReference type="ARBA" id="ARBA00009986"/>
    </source>
</evidence>
<evidence type="ECO:0000313" key="7">
    <source>
        <dbReference type="Proteomes" id="UP000198280"/>
    </source>
</evidence>
<comment type="similarity">
    <text evidence="1 4">Belongs to the aldehyde dehydrogenase family.</text>
</comment>
<dbReference type="PROSITE" id="PS00687">
    <property type="entry name" value="ALDEHYDE_DEHYDR_GLU"/>
    <property type="match status" value="1"/>
</dbReference>
<gene>
    <name evidence="6" type="ORF">SAMN05216252_12840</name>
</gene>
<dbReference type="PANTHER" id="PTHR42804:SF1">
    <property type="entry name" value="ALDEHYDE DEHYDROGENASE-RELATED"/>
    <property type="match status" value="1"/>
</dbReference>
<dbReference type="SUPFAM" id="SSF53720">
    <property type="entry name" value="ALDH-like"/>
    <property type="match status" value="1"/>
</dbReference>
<dbReference type="PANTHER" id="PTHR42804">
    <property type="entry name" value="ALDEHYDE DEHYDROGENASE"/>
    <property type="match status" value="1"/>
</dbReference>
<evidence type="ECO:0000259" key="5">
    <source>
        <dbReference type="Pfam" id="PF00171"/>
    </source>
</evidence>
<dbReference type="InterPro" id="IPR016162">
    <property type="entry name" value="Ald_DH_N"/>
</dbReference>
<dbReference type="Gene3D" id="3.40.309.10">
    <property type="entry name" value="Aldehyde Dehydrogenase, Chain A, domain 2"/>
    <property type="match status" value="1"/>
</dbReference>
<feature type="active site" evidence="3">
    <location>
        <position position="253"/>
    </location>
</feature>
<dbReference type="InterPro" id="IPR029510">
    <property type="entry name" value="Ald_DH_CS_GLU"/>
</dbReference>
<dbReference type="InterPro" id="IPR015590">
    <property type="entry name" value="Aldehyde_DH_dom"/>
</dbReference>
<accession>A0A239MWY7</accession>
<keyword evidence="7" id="KW-1185">Reference proteome</keyword>
<evidence type="ECO:0000256" key="3">
    <source>
        <dbReference type="PROSITE-ProRule" id="PRU10007"/>
    </source>
</evidence>
<dbReference type="OrthoDB" id="6882680at2"/>
<sequence>MIVYDRLYIGGVWTAPAHPGPLDIRSPHDRSLLGRAAQAAPGDADVAVATARAAFNSGPWPHMDPEERQEVIRRVDGLREERAAEAAARVSAATGTPRRFADAEQASLTRRVDACLKAAEEQGWEETVRSRDPSPGFDTIVRREAVGVVAAVIPLQCPFSAATARLTPALLAGNTVILKATPENSLSMGLLAELYAEAGLPEGTLSVLPADRDTGEYLVSHPDVDAIAFTGSTRAGRRVAALAGEQLKRVRLELGGKAAAIVLDDADLARTVRGLFASLGDNGRMCAARTRVLAPRRRYEEVVAAVADAVRSLKVGDPADPDTSIGPMAGRERRERLMSYIDLGIEEGARPVTGGSSRVPAGLEEGYYVTPTVLADVDHRMRIAQDEISGPVLTVIAHDGDDDAVRMANDSEYRMSGGVWSADLERAVSVARRLRTGAVAVNGTATGLDGTAGLDGYVVHRTITRPR</sequence>
<feature type="domain" description="Aldehyde dehydrogenase" evidence="5">
    <location>
        <begin position="13"/>
        <end position="447"/>
    </location>
</feature>
<dbReference type="EMBL" id="FZOF01000028">
    <property type="protein sequence ID" value="SNT46654.1"/>
    <property type="molecule type" value="Genomic_DNA"/>
</dbReference>
<protein>
    <submittedName>
        <fullName evidence="6">Acyl-CoA reductase</fullName>
    </submittedName>
</protein>
<name>A0A239MWY7_9ACTN</name>
<dbReference type="Proteomes" id="UP000198280">
    <property type="component" value="Unassembled WGS sequence"/>
</dbReference>
<evidence type="ECO:0000256" key="4">
    <source>
        <dbReference type="RuleBase" id="RU003345"/>
    </source>
</evidence>
<dbReference type="AlphaFoldDB" id="A0A239MWY7"/>
<evidence type="ECO:0000313" key="6">
    <source>
        <dbReference type="EMBL" id="SNT46654.1"/>
    </source>
</evidence>
<dbReference type="InterPro" id="IPR016163">
    <property type="entry name" value="Ald_DH_C"/>
</dbReference>
<dbReference type="Pfam" id="PF00171">
    <property type="entry name" value="Aldedh"/>
    <property type="match status" value="1"/>
</dbReference>
<reference evidence="6 7" key="1">
    <citation type="submission" date="2017-06" db="EMBL/GenBank/DDBJ databases">
        <authorList>
            <person name="Kim H.J."/>
            <person name="Triplett B.A."/>
        </authorList>
    </citation>
    <scope>NUCLEOTIDE SEQUENCE [LARGE SCALE GENOMIC DNA]</scope>
    <source>
        <strain evidence="6 7">CGMCC 4.1858</strain>
    </source>
</reference>
<dbReference type="Gene3D" id="3.40.605.10">
    <property type="entry name" value="Aldehyde Dehydrogenase, Chain A, domain 1"/>
    <property type="match status" value="1"/>
</dbReference>
<organism evidence="6 7">
    <name type="scientific">Actinacidiphila glaucinigra</name>
    <dbReference type="NCBI Taxonomy" id="235986"/>
    <lineage>
        <taxon>Bacteria</taxon>
        <taxon>Bacillati</taxon>
        <taxon>Actinomycetota</taxon>
        <taxon>Actinomycetes</taxon>
        <taxon>Kitasatosporales</taxon>
        <taxon>Streptomycetaceae</taxon>
        <taxon>Actinacidiphila</taxon>
    </lineage>
</organism>